<keyword evidence="7" id="KW-0472">Membrane</keyword>
<keyword evidence="13" id="KW-1185">Reference proteome</keyword>
<evidence type="ECO:0000313" key="13">
    <source>
        <dbReference type="Proteomes" id="UP001498771"/>
    </source>
</evidence>
<dbReference type="EMBL" id="JBBJBU010000017">
    <property type="protein sequence ID" value="KAK7202457.1"/>
    <property type="molecule type" value="Genomic_DNA"/>
</dbReference>
<organism evidence="12 13">
    <name type="scientific">Myxozyma melibiosi</name>
    <dbReference type="NCBI Taxonomy" id="54550"/>
    <lineage>
        <taxon>Eukaryota</taxon>
        <taxon>Fungi</taxon>
        <taxon>Dikarya</taxon>
        <taxon>Ascomycota</taxon>
        <taxon>Saccharomycotina</taxon>
        <taxon>Lipomycetes</taxon>
        <taxon>Lipomycetales</taxon>
        <taxon>Lipomycetaceae</taxon>
        <taxon>Myxozyma</taxon>
    </lineage>
</organism>
<comment type="subunit">
    <text evidence="7">Homodimer.</text>
</comment>
<dbReference type="GeneID" id="90039314"/>
<protein>
    <recommendedName>
        <fullName evidence="2 7">Autophagy-related protein 11</fullName>
    </recommendedName>
</protein>
<keyword evidence="5 7" id="KW-0072">Autophagy</keyword>
<keyword evidence="3 7" id="KW-0813">Transport</keyword>
<comment type="subcellular location">
    <subcellularLocation>
        <location evidence="7">Preautophagosomal structure membrane</location>
        <topology evidence="7">Peripheral membrane protein</topology>
    </subcellularLocation>
    <subcellularLocation>
        <location evidence="7">Vacuole membrane</location>
        <topology evidence="7">Peripheral membrane protein</topology>
    </subcellularLocation>
    <text evidence="7">During pexophagy, accumulates in the vacuolar membrane region, where the peroxisomes contact the vacuole.</text>
</comment>
<feature type="compositionally biased region" description="Low complexity" evidence="9">
    <location>
        <begin position="555"/>
        <end position="568"/>
    </location>
</feature>
<feature type="region of interest" description="Disordered" evidence="9">
    <location>
        <begin position="1404"/>
        <end position="1434"/>
    </location>
</feature>
<dbReference type="PANTHER" id="PTHR13222">
    <property type="entry name" value="RB1-INDUCIBLE COILED-COIL"/>
    <property type="match status" value="1"/>
</dbReference>
<sequence>MPLRIYNAHTGRTTELNQERFLSLADLRNAVSMQHNIPTDNQILMTARATQLRMANIATETELYLFDKLLLAHPSPTPPLTNPLLPLNPQPIPNITNVKPSQAELVDLFEARADWAQKLLMRAESLKLSLGYTAAEIDVIRRSVGVAMAHLRQHLANIERSFKEVVQTAVNLSQEFDSTDWHFSLRILDHLPVIDCFGGGTLSSWVDHDKVHAIQNDIEFNDQHIQDRIRDIKFVLDKVATDSEVLGRDIQASGHNDHSDENDDDPQEGIPAMLEDLHAIVNKITKDAEYIADLPSTPASMRSITRLSSLHQREYLPNISASVAELWELNRNAQSRKASIQVASLRQLHTLSVVQSRASPIRPDLTSIERELETSKASLAVLKQMDQLPLIYGSFLIESVQRAEWSQRIKSLTGEVAEEFATWKEDEQKRRSKWLKRFGSSLENFQQTFNNSINPASSVNSIYSLKNSNTSILAVELNLVGVNEQPASASVTREDVHEFIETLKHIPGTEHLHAELQEMIKELDRTNHERVTAASRRREKLFKNGSFMEQMRSSMVVSAQQRSSRQSSPELKDSLTESLAQENRMLQEKLKSYESRVRRLEDLLHRQQVQTSQGVPASVPSGSGGGYFGLVPTAATNAHPISVSRHHSAPVVNGSPQLSPGILNQSPQQQQRVQSPIPIQQQFSQLTPLPPQPRKSPPISQSPRASTFEFESSRKRGSALRLDRMSVEPSKDPSAAVADLRSEQQQLRSALESEKETSTRLKKQMHETERNMQEIEVIKQDLLANLSQQEAEFQRERKSLNQEISALKAHIYAMEEAEETLEESRVDKEGMIANLESALEEQQQRERDLEEVKSELDIEIRNLRETLRAERDESTQLASKLGESTRAQLSLKSRTMQLEELLRAHAERSDDAAEDKDGVLPYDREGLENTMKELQEVLARLADSEVKTNKFAEENESLRETMAQDKALINRLWKMMMPDSTDEEPSPETVESTLQSRLEQFADAERRLGELGEEVAALKCSLAELKASHESQSARSRDITVRLYTFYRDTRQLMNELGIVYSNSKAMVLKSNTLEEALYKILPESEREKRIAEDNGGESESAESELSIPEIDALHWTGGSEADEGLRYERFINEIEFDYQSFSKLVHKRIQEAEFIARKWYKMARLYREKARRAKKESSEKIAYKSFKSGDLALFLPTSSKVNNANHVWAAFNDGAPYCFLRDEEQNARALEGRQWMVGRITKMEEDADGVLSSSFTDEQSRSGPIAKGDQAASTAAAGEESLKTAVADGRRFIVDAVEIRNDSNADNFVPPSETPVVGRRLSALAAAAAKRTTRPAATESEVLMRPVTSSVVAQSIALMQQQPQAAAEIPLEASESAREIPETSESGIFYGASYLAAQARSPLNSPISGTDDEAASEGKISQDEARAEGGVSINDEQEEEIISSTAALQQSFGTDSGNR</sequence>
<dbReference type="PANTHER" id="PTHR13222:SF1">
    <property type="entry name" value="RB1-INDUCIBLE COILED-COIL PROTEIN 1"/>
    <property type="match status" value="1"/>
</dbReference>
<feature type="compositionally biased region" description="Polar residues" evidence="9">
    <location>
        <begin position="654"/>
        <end position="664"/>
    </location>
</feature>
<evidence type="ECO:0000256" key="7">
    <source>
        <dbReference type="RuleBase" id="RU367075"/>
    </source>
</evidence>
<feature type="region of interest" description="Disordered" evidence="9">
    <location>
        <begin position="555"/>
        <end position="576"/>
    </location>
</feature>
<evidence type="ECO:0000256" key="5">
    <source>
        <dbReference type="ARBA" id="ARBA00023006"/>
    </source>
</evidence>
<evidence type="ECO:0000259" key="10">
    <source>
        <dbReference type="Pfam" id="PF04108"/>
    </source>
</evidence>
<dbReference type="RefSeq" id="XP_064765490.1">
    <property type="nucleotide sequence ID" value="XM_064913802.1"/>
</dbReference>
<feature type="region of interest" description="Disordered" evidence="9">
    <location>
        <begin position="248"/>
        <end position="269"/>
    </location>
</feature>
<dbReference type="Pfam" id="PF10377">
    <property type="entry name" value="ATG11"/>
    <property type="match status" value="1"/>
</dbReference>
<dbReference type="InterPro" id="IPR045326">
    <property type="entry name" value="ATG17-like_dom"/>
</dbReference>
<reference evidence="12 13" key="1">
    <citation type="submission" date="2024-03" db="EMBL/GenBank/DDBJ databases">
        <title>Genome-scale model development and genomic sequencing of the oleaginous clade Lipomyces.</title>
        <authorList>
            <consortium name="Lawrence Berkeley National Laboratory"/>
            <person name="Czajka J.J."/>
            <person name="Han Y."/>
            <person name="Kim J."/>
            <person name="Mondo S.J."/>
            <person name="Hofstad B.A."/>
            <person name="Robles A."/>
            <person name="Haridas S."/>
            <person name="Riley R."/>
            <person name="LaButti K."/>
            <person name="Pangilinan J."/>
            <person name="Andreopoulos W."/>
            <person name="Lipzen A."/>
            <person name="Yan J."/>
            <person name="Wang M."/>
            <person name="Ng V."/>
            <person name="Grigoriev I.V."/>
            <person name="Spatafora J.W."/>
            <person name="Magnuson J.K."/>
            <person name="Baker S.E."/>
            <person name="Pomraning K.R."/>
        </authorList>
    </citation>
    <scope>NUCLEOTIDE SEQUENCE [LARGE SCALE GENOMIC DNA]</scope>
    <source>
        <strain evidence="12 13">Phaff 52-87</strain>
    </source>
</reference>
<dbReference type="InterPro" id="IPR019460">
    <property type="entry name" value="Atg11_C"/>
</dbReference>
<feature type="region of interest" description="Disordered" evidence="9">
    <location>
        <begin position="1254"/>
        <end position="1275"/>
    </location>
</feature>
<comment type="caution">
    <text evidence="12">The sequence shown here is derived from an EMBL/GenBank/DDBJ whole genome shotgun (WGS) entry which is preliminary data.</text>
</comment>
<evidence type="ECO:0000256" key="9">
    <source>
        <dbReference type="SAM" id="MobiDB-lite"/>
    </source>
</evidence>
<dbReference type="Pfam" id="PF04108">
    <property type="entry name" value="ATG17_like"/>
    <property type="match status" value="1"/>
</dbReference>
<dbReference type="Proteomes" id="UP001498771">
    <property type="component" value="Unassembled WGS sequence"/>
</dbReference>
<keyword evidence="4 7" id="KW-0653">Protein transport</keyword>
<feature type="compositionally biased region" description="Basic and acidic residues" evidence="9">
    <location>
        <begin position="751"/>
        <end position="769"/>
    </location>
</feature>
<accession>A0ABR1EY84</accession>
<feature type="compositionally biased region" description="Low complexity" evidence="9">
    <location>
        <begin position="665"/>
        <end position="685"/>
    </location>
</feature>
<evidence type="ECO:0000256" key="6">
    <source>
        <dbReference type="ARBA" id="ARBA00023054"/>
    </source>
</evidence>
<gene>
    <name evidence="12" type="ORF">BZA70DRAFT_285832</name>
</gene>
<comment type="function">
    <text evidence="7">Involved in cytoplasm to vacuole transport (Cvt), pexophagy, mitophagy and nucleophagy. Recruits mitochondria for their selective degradation via autophagy (mitophagy) during starvation. Works as scaffold proteins that recruit ATG proteins to the pre-autophagosome (PAS), the site of vesicle/autophagosome formation. Required for the Cvt vesicles completion.</text>
</comment>
<dbReference type="InterPro" id="IPR040040">
    <property type="entry name" value="ATG11"/>
</dbReference>
<feature type="domain" description="Autophagy-related protein 11 C-terminal" evidence="11">
    <location>
        <begin position="1145"/>
        <end position="1247"/>
    </location>
</feature>
<evidence type="ECO:0000256" key="3">
    <source>
        <dbReference type="ARBA" id="ARBA00022448"/>
    </source>
</evidence>
<evidence type="ECO:0000259" key="11">
    <source>
        <dbReference type="Pfam" id="PF10377"/>
    </source>
</evidence>
<proteinExistence type="inferred from homology"/>
<evidence type="ECO:0000256" key="2">
    <source>
        <dbReference type="ARBA" id="ARBA00013804"/>
    </source>
</evidence>
<comment type="similarity">
    <text evidence="1 7">Belongs to the ATG11 family.</text>
</comment>
<name>A0ABR1EY84_9ASCO</name>
<evidence type="ECO:0000256" key="4">
    <source>
        <dbReference type="ARBA" id="ARBA00022927"/>
    </source>
</evidence>
<evidence type="ECO:0000256" key="8">
    <source>
        <dbReference type="SAM" id="Coils"/>
    </source>
</evidence>
<feature type="compositionally biased region" description="Basic and acidic residues" evidence="9">
    <location>
        <begin position="721"/>
        <end position="731"/>
    </location>
</feature>
<feature type="coiled-coil region" evidence="8">
    <location>
        <begin position="576"/>
        <end position="610"/>
    </location>
</feature>
<evidence type="ECO:0000313" key="12">
    <source>
        <dbReference type="EMBL" id="KAK7202457.1"/>
    </source>
</evidence>
<evidence type="ECO:0000256" key="1">
    <source>
        <dbReference type="ARBA" id="ARBA00009729"/>
    </source>
</evidence>
<keyword evidence="7" id="KW-0926">Vacuole</keyword>
<keyword evidence="6 8" id="KW-0175">Coiled coil</keyword>
<feature type="region of interest" description="Disordered" evidence="9">
    <location>
        <begin position="645"/>
        <end position="769"/>
    </location>
</feature>
<feature type="domain" description="Autophagy protein ATG17-like" evidence="10">
    <location>
        <begin position="112"/>
        <end position="441"/>
    </location>
</feature>